<dbReference type="EMBL" id="JACHKA010000001">
    <property type="protein sequence ID" value="MBB5986591.1"/>
    <property type="molecule type" value="Genomic_DNA"/>
</dbReference>
<dbReference type="GO" id="GO:0004519">
    <property type="term" value="F:endonuclease activity"/>
    <property type="evidence" value="ECO:0007669"/>
    <property type="project" value="UniProtKB-KW"/>
</dbReference>
<keyword evidence="2" id="KW-0378">Hydrolase</keyword>
<dbReference type="SUPFAM" id="SSF50199">
    <property type="entry name" value="Staphylococcal nuclease"/>
    <property type="match status" value="1"/>
</dbReference>
<protein>
    <submittedName>
        <fullName evidence="2">Endonuclease YncB(Thermonuclease family)</fullName>
    </submittedName>
</protein>
<feature type="domain" description="TNase-like" evidence="1">
    <location>
        <begin position="60"/>
        <end position="159"/>
    </location>
</feature>
<keyword evidence="3" id="KW-1185">Reference proteome</keyword>
<accession>A0ABR6NH47</accession>
<dbReference type="InterPro" id="IPR035437">
    <property type="entry name" value="SNase_OB-fold_sf"/>
</dbReference>
<comment type="caution">
    <text evidence="2">The sequence shown here is derived from an EMBL/GenBank/DDBJ whole genome shotgun (WGS) entry which is preliminary data.</text>
</comment>
<proteinExistence type="predicted"/>
<organism evidence="2 3">
    <name type="scientific">Sphingobium lignivorans</name>
    <dbReference type="NCBI Taxonomy" id="2735886"/>
    <lineage>
        <taxon>Bacteria</taxon>
        <taxon>Pseudomonadati</taxon>
        <taxon>Pseudomonadota</taxon>
        <taxon>Alphaproteobacteria</taxon>
        <taxon>Sphingomonadales</taxon>
        <taxon>Sphingomonadaceae</taxon>
        <taxon>Sphingobium</taxon>
    </lineage>
</organism>
<dbReference type="RefSeq" id="WP_184154256.1">
    <property type="nucleotide sequence ID" value="NZ_JACHKA010000001.1"/>
</dbReference>
<dbReference type="Gene3D" id="2.40.50.90">
    <property type="match status" value="1"/>
</dbReference>
<dbReference type="InterPro" id="IPR016071">
    <property type="entry name" value="Staphylococal_nuclease_OB-fold"/>
</dbReference>
<dbReference type="PROSITE" id="PS50830">
    <property type="entry name" value="TNASE_3"/>
    <property type="match status" value="1"/>
</dbReference>
<keyword evidence="2" id="KW-0540">Nuclease</keyword>
<dbReference type="Pfam" id="PF00565">
    <property type="entry name" value="SNase"/>
    <property type="match status" value="1"/>
</dbReference>
<evidence type="ECO:0000313" key="2">
    <source>
        <dbReference type="EMBL" id="MBB5986591.1"/>
    </source>
</evidence>
<keyword evidence="2" id="KW-0255">Endonuclease</keyword>
<evidence type="ECO:0000259" key="1">
    <source>
        <dbReference type="PROSITE" id="PS50830"/>
    </source>
</evidence>
<evidence type="ECO:0000313" key="3">
    <source>
        <dbReference type="Proteomes" id="UP001138540"/>
    </source>
</evidence>
<reference evidence="2 3" key="1">
    <citation type="submission" date="2020-08" db="EMBL/GenBank/DDBJ databases">
        <title>Exploring microbial biodiversity for novel pathways involved in the catabolism of aromatic compounds derived from lignin.</title>
        <authorList>
            <person name="Elkins J."/>
        </authorList>
    </citation>
    <scope>NUCLEOTIDE SEQUENCE [LARGE SCALE GENOMIC DNA]</scope>
    <source>
        <strain evidence="2 3">B1D3A</strain>
    </source>
</reference>
<dbReference type="Proteomes" id="UP001138540">
    <property type="component" value="Unassembled WGS sequence"/>
</dbReference>
<sequence length="159" mass="17206">MSRLSTPIIIGTAAVIGLGAGALWSNVEGRQAQAQPAATMVSIAPRVFSLCHTGGGTNCVVDGDTVWVDSVKIRIADIDAPETHPPRCDQEAELGRRATGRLLQLVNAGPFEMRALNGREADLYGRKLRIFLRNGQSLGDQLVREGLARTWSGRREPWC</sequence>
<name>A0ABR6NH47_9SPHN</name>
<gene>
    <name evidence="2" type="ORF">HNP60_002565</name>
</gene>